<protein>
    <submittedName>
        <fullName evidence="1">FA core complex associated protein 100</fullName>
    </submittedName>
</protein>
<dbReference type="GeneTree" id="ENSGT00390000016682"/>
<dbReference type="OrthoDB" id="6495021at2759"/>
<proteinExistence type="predicted"/>
<reference evidence="1" key="1">
    <citation type="submission" date="2025-08" db="UniProtKB">
        <authorList>
            <consortium name="Ensembl"/>
        </authorList>
    </citation>
    <scope>IDENTIFICATION</scope>
</reference>
<evidence type="ECO:0000313" key="2">
    <source>
        <dbReference type="Proteomes" id="UP000694569"/>
    </source>
</evidence>
<dbReference type="GO" id="GO:0036297">
    <property type="term" value="P:interstrand cross-link repair"/>
    <property type="evidence" value="ECO:0007669"/>
    <property type="project" value="InterPro"/>
</dbReference>
<organism evidence="1 2">
    <name type="scientific">Leptobrachium leishanense</name>
    <name type="common">Leishan spiny toad</name>
    <dbReference type="NCBI Taxonomy" id="445787"/>
    <lineage>
        <taxon>Eukaryota</taxon>
        <taxon>Metazoa</taxon>
        <taxon>Chordata</taxon>
        <taxon>Craniata</taxon>
        <taxon>Vertebrata</taxon>
        <taxon>Euteleostomi</taxon>
        <taxon>Amphibia</taxon>
        <taxon>Batrachia</taxon>
        <taxon>Anura</taxon>
        <taxon>Pelobatoidea</taxon>
        <taxon>Megophryidae</taxon>
        <taxon>Leptobrachium</taxon>
    </lineage>
</organism>
<name>A0A8C5WM90_9ANUR</name>
<sequence>MSVVQYLAGLQRPGMGITTSEARLILRQHTAYVSNGTNTVHSYDTRNRRITASILFPAKVLLMEWVPSMQQLYVLCAKSGIYVLDLDEEGRCLKEPDSTKSIGGVSIISISSESCCVCDPSVCSFTATCEVLVTASKHPNDWGIKLYHRKSMNGQPAATAPFREVQFSMKLRPGAAQELDESIFHPVLHCVTPWNGMESSDPCGFQLERALFTSAFGLDCSLLDSPVILGGFPDGQVVCFPLNPAGLPRPTNSGQHLEQVKLLYHLEQPVVYICATRLEVMAGEGAGGLASDCLMFLGHKGLLVRLMHLGDTQGVTRDFREFHVQAPVSCAVCSGSCIYYSTRSDLLSITVPLTPKEGNSRASQNPILPSASHSITYIAAMAVTSRSAEGDVELLALSSRGKLMLCQLSQGRGGARAGLSGVKSGKRIKALLSGIGTISERVSKLRSLLAQKTNSLMTLNQVASLSRVVLCAPLSECLVHCQIKVSWTHVLQKSCFVAACTLKNNTDCVLEKGWTLCIYLGTECSDVSASYTFPLPRLLPGHQTELYFPLPTQQSDSLDFPLKISCTLFYSFKEFAVDYGSSINPTDSFSPFRHGICLPLQEHIIDILHCFRLNPRDGHLVTSAATHWDVLEACLKISAGGYRCIREIRNLPEDFNRRRLNFTAPLKVTVRISSLLFNKVLQTKKTGVSRAVIHWLFPGEQAENKEEVQGLTPHGREICLRVQELSVEDATNFPTTEIEISSPHLDALAYMHMAVTSRIKTLVQQYKGDGCNPPMLKLRNVQEQFIARESFLKEIQAQRDKLCVLKGLNSDQVRQRLLSIYRELRQPGLLIF</sequence>
<dbReference type="PANTHER" id="PTHR14890:SF1">
    <property type="entry name" value="FANCONI ANEMIA CORE COMPLEX-ASSOCIATED PROTEIN 100"/>
    <property type="match status" value="1"/>
</dbReference>
<dbReference type="Ensembl" id="ENSLLET00000050150.1">
    <property type="protein sequence ID" value="ENSLLEP00000048265.1"/>
    <property type="gene ID" value="ENSLLEG00000030450.1"/>
</dbReference>
<dbReference type="InterPro" id="IPR029251">
    <property type="entry name" value="Faap100"/>
</dbReference>
<dbReference type="Pfam" id="PF15146">
    <property type="entry name" value="FANCAA"/>
    <property type="match status" value="1"/>
</dbReference>
<dbReference type="SUPFAM" id="SSF101908">
    <property type="entry name" value="Putative isomerase YbhE"/>
    <property type="match status" value="1"/>
</dbReference>
<dbReference type="GO" id="GO:0005654">
    <property type="term" value="C:nucleoplasm"/>
    <property type="evidence" value="ECO:0007669"/>
    <property type="project" value="TreeGrafter"/>
</dbReference>
<gene>
    <name evidence="1" type="primary">FAAP100</name>
</gene>
<dbReference type="Proteomes" id="UP000694569">
    <property type="component" value="Unplaced"/>
</dbReference>
<dbReference type="GO" id="GO:0043240">
    <property type="term" value="C:Fanconi anaemia nuclear complex"/>
    <property type="evidence" value="ECO:0007669"/>
    <property type="project" value="InterPro"/>
</dbReference>
<keyword evidence="2" id="KW-1185">Reference proteome</keyword>
<reference evidence="1" key="2">
    <citation type="submission" date="2025-09" db="UniProtKB">
        <authorList>
            <consortium name="Ensembl"/>
        </authorList>
    </citation>
    <scope>IDENTIFICATION</scope>
</reference>
<dbReference type="AlphaFoldDB" id="A0A8C5WM90"/>
<dbReference type="PANTHER" id="PTHR14890">
    <property type="entry name" value="FANCONI ANEMIA CORE COMPLEX-ASSOCIATED PROTEIN 100"/>
    <property type="match status" value="1"/>
</dbReference>
<evidence type="ECO:0000313" key="1">
    <source>
        <dbReference type="Ensembl" id="ENSLLEP00000048265.1"/>
    </source>
</evidence>
<accession>A0A8C5WM90</accession>